<name>A0AAF0Y3I5_9TREE</name>
<evidence type="ECO:0000256" key="1">
    <source>
        <dbReference type="SAM" id="MobiDB-lite"/>
    </source>
</evidence>
<dbReference type="EMBL" id="CP086714">
    <property type="protein sequence ID" value="WOO76921.1"/>
    <property type="molecule type" value="Genomic_DNA"/>
</dbReference>
<keyword evidence="3" id="KW-1185">Reference proteome</keyword>
<feature type="compositionally biased region" description="Basic and acidic residues" evidence="1">
    <location>
        <begin position="122"/>
        <end position="134"/>
    </location>
</feature>
<feature type="compositionally biased region" description="Low complexity" evidence="1">
    <location>
        <begin position="51"/>
        <end position="63"/>
    </location>
</feature>
<evidence type="ECO:0000313" key="3">
    <source>
        <dbReference type="Proteomes" id="UP000827549"/>
    </source>
</evidence>
<organism evidence="2 3">
    <name type="scientific">Vanrija pseudolonga</name>
    <dbReference type="NCBI Taxonomy" id="143232"/>
    <lineage>
        <taxon>Eukaryota</taxon>
        <taxon>Fungi</taxon>
        <taxon>Dikarya</taxon>
        <taxon>Basidiomycota</taxon>
        <taxon>Agaricomycotina</taxon>
        <taxon>Tremellomycetes</taxon>
        <taxon>Trichosporonales</taxon>
        <taxon>Trichosporonaceae</taxon>
        <taxon>Vanrija</taxon>
    </lineage>
</organism>
<feature type="region of interest" description="Disordered" evidence="1">
    <location>
        <begin position="82"/>
        <end position="135"/>
    </location>
</feature>
<reference evidence="2" key="1">
    <citation type="submission" date="2023-10" db="EMBL/GenBank/DDBJ databases">
        <authorList>
            <person name="Noh H."/>
        </authorList>
    </citation>
    <scope>NUCLEOTIDE SEQUENCE</scope>
    <source>
        <strain evidence="2">DUCC4014</strain>
    </source>
</reference>
<dbReference type="RefSeq" id="XP_062622953.1">
    <property type="nucleotide sequence ID" value="XM_062766969.1"/>
</dbReference>
<evidence type="ECO:0000313" key="2">
    <source>
        <dbReference type="EMBL" id="WOO76921.1"/>
    </source>
</evidence>
<dbReference type="Proteomes" id="UP000827549">
    <property type="component" value="Chromosome 1"/>
</dbReference>
<accession>A0AAF0Y3I5</accession>
<feature type="region of interest" description="Disordered" evidence="1">
    <location>
        <begin position="1"/>
        <end position="69"/>
    </location>
</feature>
<sequence>MTYEPAPPAAEQLPLPSPTGSAKASPTAPPVTTVPLAADDAPMRGYDSRLSASTPSFSHFSNSSRRRLVDDQGRALRTIAENRVQNNFAPHAAHSHRSRQSGSSSGSPRLSGPASASCLSLEVDREDREADRPLRANPRAHLRAHRRANLRAEALASQMSLNNSNLTLSAAVPKDSSAKSKEPKALRWIHNALLKPFGKKFGSK</sequence>
<dbReference type="AlphaFoldDB" id="A0AAF0Y3I5"/>
<proteinExistence type="predicted"/>
<gene>
    <name evidence="2" type="ORF">LOC62_01G000535</name>
</gene>
<protein>
    <submittedName>
        <fullName evidence="2">Uncharacterized protein</fullName>
    </submittedName>
</protein>
<feature type="compositionally biased region" description="Low complexity" evidence="1">
    <location>
        <begin position="21"/>
        <end position="38"/>
    </location>
</feature>
<dbReference type="GeneID" id="87803793"/>
<feature type="compositionally biased region" description="Low complexity" evidence="1">
    <location>
        <begin position="100"/>
        <end position="117"/>
    </location>
</feature>